<feature type="region of interest" description="Disordered" evidence="1">
    <location>
        <begin position="64"/>
        <end position="111"/>
    </location>
</feature>
<organism evidence="3 4">
    <name type="scientific">Gandjariella thermophila</name>
    <dbReference type="NCBI Taxonomy" id="1931992"/>
    <lineage>
        <taxon>Bacteria</taxon>
        <taxon>Bacillati</taxon>
        <taxon>Actinomycetota</taxon>
        <taxon>Actinomycetes</taxon>
        <taxon>Pseudonocardiales</taxon>
        <taxon>Pseudonocardiaceae</taxon>
        <taxon>Gandjariella</taxon>
    </lineage>
</organism>
<proteinExistence type="predicted"/>
<dbReference type="OrthoDB" id="3701307at2"/>
<sequence>MARDPERYETRSALGRVDPFCWVAVASMLLLAVIVTAGGVPMLGIPLGVLALLVLGFDSWVNRDEPSPARWRSPQGGWDDDRAPRAAAAPRRSDPRPRGPGRANARAGHGY</sequence>
<reference evidence="4" key="1">
    <citation type="submission" date="2019-04" db="EMBL/GenBank/DDBJ databases">
        <title>Draft genome sequence of Pseudonocardiaceae bacterium SL3-2-4.</title>
        <authorList>
            <person name="Ningsih F."/>
            <person name="Yokota A."/>
            <person name="Sakai Y."/>
            <person name="Nanatani K."/>
            <person name="Yabe S."/>
            <person name="Oetari A."/>
            <person name="Sjamsuridzal W."/>
        </authorList>
    </citation>
    <scope>NUCLEOTIDE SEQUENCE [LARGE SCALE GENOMIC DNA]</scope>
    <source>
        <strain evidence="4">SL3-2-4</strain>
    </source>
</reference>
<protein>
    <submittedName>
        <fullName evidence="3">Uncharacterized protein</fullName>
    </submittedName>
</protein>
<comment type="caution">
    <text evidence="3">The sequence shown here is derived from an EMBL/GenBank/DDBJ whole genome shotgun (WGS) entry which is preliminary data.</text>
</comment>
<evidence type="ECO:0000313" key="4">
    <source>
        <dbReference type="Proteomes" id="UP000298860"/>
    </source>
</evidence>
<dbReference type="RefSeq" id="WP_137815520.1">
    <property type="nucleotide sequence ID" value="NZ_BJFL01000025.1"/>
</dbReference>
<keyword evidence="4" id="KW-1185">Reference proteome</keyword>
<evidence type="ECO:0000313" key="3">
    <source>
        <dbReference type="EMBL" id="GDY32512.1"/>
    </source>
</evidence>
<accession>A0A4D4JAZ5</accession>
<keyword evidence="2" id="KW-0812">Transmembrane</keyword>
<dbReference type="EMBL" id="BJFL01000025">
    <property type="protein sequence ID" value="GDY32512.1"/>
    <property type="molecule type" value="Genomic_DNA"/>
</dbReference>
<dbReference type="AlphaFoldDB" id="A0A4D4JAZ5"/>
<dbReference type="Proteomes" id="UP000298860">
    <property type="component" value="Unassembled WGS sequence"/>
</dbReference>
<feature type="transmembrane region" description="Helical" evidence="2">
    <location>
        <begin position="20"/>
        <end position="37"/>
    </location>
</feature>
<feature type="compositionally biased region" description="Low complexity" evidence="1">
    <location>
        <begin position="100"/>
        <end position="111"/>
    </location>
</feature>
<keyword evidence="2" id="KW-1133">Transmembrane helix</keyword>
<name>A0A4D4JAZ5_9PSEU</name>
<evidence type="ECO:0000256" key="2">
    <source>
        <dbReference type="SAM" id="Phobius"/>
    </source>
</evidence>
<evidence type="ECO:0000256" key="1">
    <source>
        <dbReference type="SAM" id="MobiDB-lite"/>
    </source>
</evidence>
<keyword evidence="2" id="KW-0472">Membrane</keyword>
<gene>
    <name evidence="3" type="ORF">GTS_41450</name>
</gene>